<feature type="compositionally biased region" description="Basic and acidic residues" evidence="1">
    <location>
        <begin position="389"/>
        <end position="399"/>
    </location>
</feature>
<name>A0A7S0F3M1_9CRYP</name>
<feature type="chain" id="PRO_5031302793" description="Trichohyalin-plectin-homology domain-containing protein" evidence="2">
    <location>
        <begin position="25"/>
        <end position="421"/>
    </location>
</feature>
<evidence type="ECO:0000313" key="3">
    <source>
        <dbReference type="EMBL" id="CAD8502114.1"/>
    </source>
</evidence>
<protein>
    <recommendedName>
        <fullName evidence="4">Trichohyalin-plectin-homology domain-containing protein</fullName>
    </recommendedName>
</protein>
<accession>A0A7S0F3M1</accession>
<feature type="region of interest" description="Disordered" evidence="1">
    <location>
        <begin position="80"/>
        <end position="105"/>
    </location>
</feature>
<feature type="signal peptide" evidence="2">
    <location>
        <begin position="1"/>
        <end position="24"/>
    </location>
</feature>
<proteinExistence type="predicted"/>
<feature type="compositionally biased region" description="Basic and acidic residues" evidence="1">
    <location>
        <begin position="80"/>
        <end position="97"/>
    </location>
</feature>
<gene>
    <name evidence="3" type="ORF">HPHI1048_LOCUS20271</name>
</gene>
<evidence type="ECO:0000256" key="2">
    <source>
        <dbReference type="SAM" id="SignalP"/>
    </source>
</evidence>
<dbReference type="EMBL" id="HBEO01029837">
    <property type="protein sequence ID" value="CAD8502114.1"/>
    <property type="molecule type" value="Transcribed_RNA"/>
</dbReference>
<organism evidence="3">
    <name type="scientific">Hanusia phi</name>
    <dbReference type="NCBI Taxonomy" id="3032"/>
    <lineage>
        <taxon>Eukaryota</taxon>
        <taxon>Cryptophyceae</taxon>
        <taxon>Pyrenomonadales</taxon>
        <taxon>Geminigeraceae</taxon>
        <taxon>Hanusia</taxon>
    </lineage>
</organism>
<reference evidence="3" key="1">
    <citation type="submission" date="2021-01" db="EMBL/GenBank/DDBJ databases">
        <authorList>
            <person name="Corre E."/>
            <person name="Pelletier E."/>
            <person name="Niang G."/>
            <person name="Scheremetjew M."/>
            <person name="Finn R."/>
            <person name="Kale V."/>
            <person name="Holt S."/>
            <person name="Cochrane G."/>
            <person name="Meng A."/>
            <person name="Brown T."/>
            <person name="Cohen L."/>
        </authorList>
    </citation>
    <scope>NUCLEOTIDE SEQUENCE</scope>
    <source>
        <strain evidence="3">CCMP325</strain>
    </source>
</reference>
<dbReference type="AlphaFoldDB" id="A0A7S0F3M1"/>
<evidence type="ECO:0000256" key="1">
    <source>
        <dbReference type="SAM" id="MobiDB-lite"/>
    </source>
</evidence>
<sequence>MVGSMCALICCLLAFGFREDHGHGRETILSQIMKVPAVFTSVNEKKIVHEINKADVYKEAEFERLVASYKDLSAREHRNFEEEAKERSSKIRHEESSHATTTSKVFDSQNAAKLLEEAAKAADEREKRFHATESAYHKKQEERHKEHEMQLQMHMNKEKNLLHHLLNSEQQIESSAIPEAKDAMKLLEQAKDGEAMRQGQYHNLVNKYKEASKSDSMAFDEFLKEQAKNQSNALALSSNKIKAGLEMIRNIIYSSKEASEEEASATHASEQKEHDFEERVKKLAARDQEDEEDLKKFRSVKDMLRSRIDQALSKLEAPARNGHLGSLSEKRSEEEAHELEIHRQVKFLNKVQDEKQKLAESRLRKKADLRQARINEAIKEREREEEEEARDKNIKETRSLLHRRRRVDLQVKNDQWPSEAF</sequence>
<evidence type="ECO:0008006" key="4">
    <source>
        <dbReference type="Google" id="ProtNLM"/>
    </source>
</evidence>
<feature type="region of interest" description="Disordered" evidence="1">
    <location>
        <begin position="378"/>
        <end position="399"/>
    </location>
</feature>
<keyword evidence="2" id="KW-0732">Signal</keyword>